<evidence type="ECO:0000256" key="5">
    <source>
        <dbReference type="ARBA" id="ARBA00022723"/>
    </source>
</evidence>
<dbReference type="InterPro" id="IPR017896">
    <property type="entry name" value="4Fe4S_Fe-S-bd"/>
</dbReference>
<dbReference type="SFLD" id="SFLDS00029">
    <property type="entry name" value="Radical_SAM"/>
    <property type="match status" value="1"/>
</dbReference>
<dbReference type="EC" id="1.97.1.4" evidence="11"/>
<dbReference type="InterPro" id="IPR001989">
    <property type="entry name" value="Radical_activat_CS"/>
</dbReference>
<comment type="cofactor">
    <cofactor evidence="1">
        <name>[4Fe-4S] cluster</name>
        <dbReference type="ChEBI" id="CHEBI:49883"/>
    </cofactor>
</comment>
<dbReference type="InterPro" id="IPR040074">
    <property type="entry name" value="BssD/PflA/YjjW"/>
</dbReference>
<evidence type="ECO:0000313" key="11">
    <source>
        <dbReference type="EMBL" id="MBB6482424.1"/>
    </source>
</evidence>
<dbReference type="Gene3D" id="3.30.70.20">
    <property type="match status" value="1"/>
</dbReference>
<evidence type="ECO:0000313" key="12">
    <source>
        <dbReference type="Proteomes" id="UP000587760"/>
    </source>
</evidence>
<comment type="similarity">
    <text evidence="2">Belongs to the organic radical-activating enzymes family.</text>
</comment>
<dbReference type="InterPro" id="IPR017900">
    <property type="entry name" value="4Fe4S_Fe_S_CS"/>
</dbReference>
<organism evidence="11 12">
    <name type="scientific">Spirochaeta isovalerica</name>
    <dbReference type="NCBI Taxonomy" id="150"/>
    <lineage>
        <taxon>Bacteria</taxon>
        <taxon>Pseudomonadati</taxon>
        <taxon>Spirochaetota</taxon>
        <taxon>Spirochaetia</taxon>
        <taxon>Spirochaetales</taxon>
        <taxon>Spirochaetaceae</taxon>
        <taxon>Spirochaeta</taxon>
    </lineage>
</organism>
<dbReference type="SUPFAM" id="SSF102114">
    <property type="entry name" value="Radical SAM enzymes"/>
    <property type="match status" value="1"/>
</dbReference>
<keyword evidence="6 11" id="KW-0560">Oxidoreductase</keyword>
<evidence type="ECO:0000256" key="7">
    <source>
        <dbReference type="ARBA" id="ARBA00023004"/>
    </source>
</evidence>
<evidence type="ECO:0000256" key="8">
    <source>
        <dbReference type="ARBA" id="ARBA00023014"/>
    </source>
</evidence>
<dbReference type="NCBIfam" id="TIGR02494">
    <property type="entry name" value="PFLE_PFLC"/>
    <property type="match status" value="1"/>
</dbReference>
<dbReference type="PIRSF" id="PIRSF000371">
    <property type="entry name" value="PFL_act_enz"/>
    <property type="match status" value="1"/>
</dbReference>
<evidence type="ECO:0000256" key="4">
    <source>
        <dbReference type="ARBA" id="ARBA00022691"/>
    </source>
</evidence>
<dbReference type="GO" id="GO:0043365">
    <property type="term" value="F:[formate-C-acetyltransferase]-activating enzyme activity"/>
    <property type="evidence" value="ECO:0007669"/>
    <property type="project" value="UniProtKB-EC"/>
</dbReference>
<dbReference type="InterPro" id="IPR058240">
    <property type="entry name" value="rSAM_sf"/>
</dbReference>
<keyword evidence="12" id="KW-1185">Reference proteome</keyword>
<dbReference type="GO" id="GO:0016829">
    <property type="term" value="F:lyase activity"/>
    <property type="evidence" value="ECO:0007669"/>
    <property type="project" value="UniProtKB-KW"/>
</dbReference>
<dbReference type="Pfam" id="PF13353">
    <property type="entry name" value="Fer4_12"/>
    <property type="match status" value="1"/>
</dbReference>
<keyword evidence="3" id="KW-0004">4Fe-4S</keyword>
<name>A0A841RAL1_9SPIO</name>
<dbReference type="PANTHER" id="PTHR30352:SF4">
    <property type="entry name" value="PYRUVATE FORMATE-LYASE 2-ACTIVATING ENZYME"/>
    <property type="match status" value="1"/>
</dbReference>
<dbReference type="InterPro" id="IPR007197">
    <property type="entry name" value="rSAM"/>
</dbReference>
<dbReference type="PROSITE" id="PS01087">
    <property type="entry name" value="RADICAL_ACTIVATING"/>
    <property type="match status" value="1"/>
</dbReference>
<keyword evidence="4" id="KW-0949">S-adenosyl-L-methionine</keyword>
<keyword evidence="11" id="KW-0456">Lyase</keyword>
<feature type="domain" description="Radical SAM core" evidence="10">
    <location>
        <begin position="19"/>
        <end position="307"/>
    </location>
</feature>
<evidence type="ECO:0000256" key="2">
    <source>
        <dbReference type="ARBA" id="ARBA00009777"/>
    </source>
</evidence>
<evidence type="ECO:0000259" key="9">
    <source>
        <dbReference type="PROSITE" id="PS51379"/>
    </source>
</evidence>
<dbReference type="GO" id="GO:0051539">
    <property type="term" value="F:4 iron, 4 sulfur cluster binding"/>
    <property type="evidence" value="ECO:0007669"/>
    <property type="project" value="UniProtKB-KW"/>
</dbReference>
<feature type="domain" description="4Fe-4S ferredoxin-type" evidence="9">
    <location>
        <begin position="79"/>
        <end position="108"/>
    </location>
</feature>
<keyword evidence="8" id="KW-0411">Iron-sulfur</keyword>
<accession>A0A841RAL1</accession>
<keyword evidence="7" id="KW-0408">Iron</keyword>
<sequence>MSEKEIKGLVLEIQRMSTEDGPGLRTTVFLKGCPLRCSWCHNPESISSRPRLQWIGSNCIMCGSCIDVCPYHSLTMTESSIEIDWKSCTACGLCVNECPTNALEILGKKWTSDQLVEELLKDEAFFEESGGGITISGGEAMMQAEFVKEVFQKLKSRGIHTTLDTCGIYQWKKMEEVLPFIDLILFDFKESNPLLHREYTGAEREIILANFKALMELKEKGVGPKELWIRTPAIPGATARTANISGIAGFLRDYQDEIDRWEICAFNNLCKDKYARLGQTWKFADSPLMKKEEMDGLVRTAVEAGFDSGKVLWTGMTAQQEKK</sequence>
<evidence type="ECO:0000259" key="10">
    <source>
        <dbReference type="PROSITE" id="PS51918"/>
    </source>
</evidence>
<dbReference type="SFLD" id="SFLDG01066">
    <property type="entry name" value="organic_radical-activating_enz"/>
    <property type="match status" value="1"/>
</dbReference>
<evidence type="ECO:0000256" key="3">
    <source>
        <dbReference type="ARBA" id="ARBA00022485"/>
    </source>
</evidence>
<dbReference type="AlphaFoldDB" id="A0A841RAL1"/>
<feature type="domain" description="4Fe-4S ferredoxin-type" evidence="9">
    <location>
        <begin position="50"/>
        <end position="78"/>
    </location>
</feature>
<evidence type="ECO:0000256" key="1">
    <source>
        <dbReference type="ARBA" id="ARBA00001966"/>
    </source>
</evidence>
<comment type="caution">
    <text evidence="11">The sequence shown here is derived from an EMBL/GenBank/DDBJ whole genome shotgun (WGS) entry which is preliminary data.</text>
</comment>
<dbReference type="Gene3D" id="3.80.30.10">
    <property type="entry name" value="pyruvate-formate lyase- activating enzyme"/>
    <property type="match status" value="1"/>
</dbReference>
<reference evidence="11 12" key="1">
    <citation type="submission" date="2020-08" db="EMBL/GenBank/DDBJ databases">
        <title>Genomic Encyclopedia of Type Strains, Phase IV (KMG-IV): sequencing the most valuable type-strain genomes for metagenomic binning, comparative biology and taxonomic classification.</title>
        <authorList>
            <person name="Goeker M."/>
        </authorList>
    </citation>
    <scope>NUCLEOTIDE SEQUENCE [LARGE SCALE GENOMIC DNA]</scope>
    <source>
        <strain evidence="11 12">DSM 2461</strain>
    </source>
</reference>
<dbReference type="EMBL" id="JACHGJ010000012">
    <property type="protein sequence ID" value="MBB6482424.1"/>
    <property type="molecule type" value="Genomic_DNA"/>
</dbReference>
<dbReference type="SUPFAM" id="SSF54862">
    <property type="entry name" value="4Fe-4S ferredoxins"/>
    <property type="match status" value="1"/>
</dbReference>
<protein>
    <submittedName>
        <fullName evidence="11">Pyruvate formate lyase activating enzyme</fullName>
        <ecNumber evidence="11">1.97.1.4</ecNumber>
    </submittedName>
</protein>
<dbReference type="SFLD" id="SFLDG01118">
    <property type="entry name" value="activating_enzymes__group_2"/>
    <property type="match status" value="1"/>
</dbReference>
<dbReference type="PROSITE" id="PS51918">
    <property type="entry name" value="RADICAL_SAM"/>
    <property type="match status" value="1"/>
</dbReference>
<proteinExistence type="inferred from homology"/>
<dbReference type="InterPro" id="IPR012839">
    <property type="entry name" value="Organic_radical_activase"/>
</dbReference>
<evidence type="ECO:0000256" key="6">
    <source>
        <dbReference type="ARBA" id="ARBA00023002"/>
    </source>
</evidence>
<dbReference type="RefSeq" id="WP_184748662.1">
    <property type="nucleotide sequence ID" value="NZ_JACHGJ010000012.1"/>
</dbReference>
<dbReference type="PROSITE" id="PS00198">
    <property type="entry name" value="4FE4S_FER_1"/>
    <property type="match status" value="1"/>
</dbReference>
<keyword evidence="11" id="KW-0670">Pyruvate</keyword>
<dbReference type="PROSITE" id="PS51379">
    <property type="entry name" value="4FE4S_FER_2"/>
    <property type="match status" value="2"/>
</dbReference>
<dbReference type="GO" id="GO:0046872">
    <property type="term" value="F:metal ion binding"/>
    <property type="evidence" value="ECO:0007669"/>
    <property type="project" value="UniProtKB-KW"/>
</dbReference>
<dbReference type="InterPro" id="IPR034457">
    <property type="entry name" value="Organic_radical-activating"/>
</dbReference>
<dbReference type="PANTHER" id="PTHR30352">
    <property type="entry name" value="PYRUVATE FORMATE-LYASE-ACTIVATING ENZYME"/>
    <property type="match status" value="1"/>
</dbReference>
<gene>
    <name evidence="11" type="ORF">HNR50_004123</name>
</gene>
<keyword evidence="5" id="KW-0479">Metal-binding</keyword>
<dbReference type="Proteomes" id="UP000587760">
    <property type="component" value="Unassembled WGS sequence"/>
</dbReference>